<keyword evidence="4" id="KW-0031">Aminopeptidase</keyword>
<dbReference type="OrthoDB" id="3647650at2"/>
<dbReference type="SUPFAM" id="SSF53474">
    <property type="entry name" value="alpha/beta-Hydrolases"/>
    <property type="match status" value="1"/>
</dbReference>
<dbReference type="MEROPS" id="S09.B04"/>
<feature type="domain" description="Serine aminopeptidase S33" evidence="3">
    <location>
        <begin position="71"/>
        <end position="186"/>
    </location>
</feature>
<dbReference type="STRING" id="1150469.RSPPHO_01743"/>
<dbReference type="EMBL" id="HE663493">
    <property type="protein sequence ID" value="CCG08369.1"/>
    <property type="molecule type" value="Genomic_DNA"/>
</dbReference>
<dbReference type="PANTHER" id="PTHR22946:SF9">
    <property type="entry name" value="POLYKETIDE TRANSFERASE AF380"/>
    <property type="match status" value="1"/>
</dbReference>
<dbReference type="GO" id="GO:0004177">
    <property type="term" value="F:aminopeptidase activity"/>
    <property type="evidence" value="ECO:0007669"/>
    <property type="project" value="UniProtKB-KW"/>
</dbReference>
<dbReference type="InterPro" id="IPR022742">
    <property type="entry name" value="Hydrolase_4"/>
</dbReference>
<keyword evidence="5" id="KW-1185">Reference proteome</keyword>
<dbReference type="Proteomes" id="UP000033220">
    <property type="component" value="Chromosome DSM 122"/>
</dbReference>
<dbReference type="InterPro" id="IPR029058">
    <property type="entry name" value="AB_hydrolase_fold"/>
</dbReference>
<dbReference type="RefSeq" id="WP_014415005.1">
    <property type="nucleotide sequence ID" value="NC_017059.1"/>
</dbReference>
<dbReference type="GO" id="GO:0052689">
    <property type="term" value="F:carboxylic ester hydrolase activity"/>
    <property type="evidence" value="ECO:0007669"/>
    <property type="project" value="UniProtKB-ARBA"/>
</dbReference>
<gene>
    <name evidence="4" type="ORF">RSPPHO_01743</name>
</gene>
<keyword evidence="1" id="KW-0378">Hydrolase</keyword>
<evidence type="ECO:0000256" key="2">
    <source>
        <dbReference type="SAM" id="MobiDB-lite"/>
    </source>
</evidence>
<keyword evidence="4" id="KW-0645">Protease</keyword>
<proteinExistence type="predicted"/>
<dbReference type="PANTHER" id="PTHR22946">
    <property type="entry name" value="DIENELACTONE HYDROLASE DOMAIN-CONTAINING PROTEIN-RELATED"/>
    <property type="match status" value="1"/>
</dbReference>
<protein>
    <submittedName>
        <fullName evidence="4">Dipeptidyl aminopeptidases/acylaminoacyl-peptidases-like protein</fullName>
    </submittedName>
</protein>
<evidence type="ECO:0000256" key="1">
    <source>
        <dbReference type="ARBA" id="ARBA00022801"/>
    </source>
</evidence>
<dbReference type="Pfam" id="PF12146">
    <property type="entry name" value="Hydrolase_4"/>
    <property type="match status" value="1"/>
</dbReference>
<evidence type="ECO:0000259" key="3">
    <source>
        <dbReference type="Pfam" id="PF12146"/>
    </source>
</evidence>
<dbReference type="Gene3D" id="3.40.50.1820">
    <property type="entry name" value="alpha/beta hydrolase"/>
    <property type="match status" value="1"/>
</dbReference>
<reference evidence="4 5" key="1">
    <citation type="submission" date="2012-02" db="EMBL/GenBank/DDBJ databases">
        <title>Shotgun genome sequence of Phaeospirillum photometricum DSM 122.</title>
        <authorList>
            <person name="Duquesne K."/>
            <person name="Sturgis J."/>
        </authorList>
    </citation>
    <scope>NUCLEOTIDE SEQUENCE [LARGE SCALE GENOMIC DNA]</scope>
    <source>
        <strain evidence="5">DSM122</strain>
    </source>
</reference>
<feature type="region of interest" description="Disordered" evidence="2">
    <location>
        <begin position="286"/>
        <end position="310"/>
    </location>
</feature>
<name>H6SK54_PARPM</name>
<evidence type="ECO:0000313" key="5">
    <source>
        <dbReference type="Proteomes" id="UP000033220"/>
    </source>
</evidence>
<organism evidence="4 5">
    <name type="scientific">Pararhodospirillum photometricum DSM 122</name>
    <dbReference type="NCBI Taxonomy" id="1150469"/>
    <lineage>
        <taxon>Bacteria</taxon>
        <taxon>Pseudomonadati</taxon>
        <taxon>Pseudomonadota</taxon>
        <taxon>Alphaproteobacteria</taxon>
        <taxon>Rhodospirillales</taxon>
        <taxon>Rhodospirillaceae</taxon>
        <taxon>Pararhodospirillum</taxon>
    </lineage>
</organism>
<sequence>MSALATGLTLSAGVVAGLGGLRAWLIRAFRIRDRAPVATPEALGLTAERVRVRGVRGKSLDTLLFLPHPGRPVVVVVHGWGASASHMLVLVPPVLKAGFNAVLFDARGHGGSDDDTFASLPRFAEDAEAVLAFLRRRGLGPLVLLGHSVGAGAVLLCASRDAEVAAVVSLAAFSHPRPIMEAWMAAYRIPRWPFWPVILAVVQASIGFRFDTIAPVTTAPRVRAPLLLVHGDSDTTVPPWHAEVLARVVPHARVLRLPEVGHDDPEGFSRHEDEILAWIHEALGGPPGNEVPGEAAPAQPALHPDRPPLH</sequence>
<accession>H6SK54</accession>
<evidence type="ECO:0000313" key="4">
    <source>
        <dbReference type="EMBL" id="CCG08369.1"/>
    </source>
</evidence>
<dbReference type="AlphaFoldDB" id="H6SK54"/>
<dbReference type="KEGG" id="rpm:RSPPHO_01743"/>
<dbReference type="PATRIC" id="fig|1150469.3.peg.1969"/>
<dbReference type="HOGENOM" id="CLU_029375_6_2_5"/>
<dbReference type="InterPro" id="IPR050261">
    <property type="entry name" value="FrsA_esterase"/>
</dbReference>
<dbReference type="eggNOG" id="COG1073">
    <property type="taxonomic scope" value="Bacteria"/>
</dbReference>